<evidence type="ECO:0000313" key="2">
    <source>
        <dbReference type="Proteomes" id="UP000075880"/>
    </source>
</evidence>
<dbReference type="AlphaFoldDB" id="A0AAG5DQF5"/>
<reference evidence="1" key="1">
    <citation type="submission" date="2024-04" db="UniProtKB">
        <authorList>
            <consortium name="EnsemblMetazoa"/>
        </authorList>
    </citation>
    <scope>IDENTIFICATION</scope>
    <source>
        <strain evidence="1">EBRO</strain>
    </source>
</reference>
<sequence>MDSHGTRVDGSACHCGMYRHLAMGDHSPDRRCITLIEVPSGP</sequence>
<name>A0AAG5DQF5_ANOAO</name>
<protein>
    <submittedName>
        <fullName evidence="1">Uncharacterized protein</fullName>
    </submittedName>
</protein>
<dbReference type="EnsemblMetazoa" id="ENSAATROPT014195">
    <property type="protein sequence ID" value="ENSAATROPP012939"/>
    <property type="gene ID" value="ENSAATROPG011514"/>
</dbReference>
<accession>A0AAG5DQF5</accession>
<dbReference type="Proteomes" id="UP000075880">
    <property type="component" value="Unassembled WGS sequence"/>
</dbReference>
<organism evidence="1 2">
    <name type="scientific">Anopheles atroparvus</name>
    <name type="common">European mosquito</name>
    <dbReference type="NCBI Taxonomy" id="41427"/>
    <lineage>
        <taxon>Eukaryota</taxon>
        <taxon>Metazoa</taxon>
        <taxon>Ecdysozoa</taxon>
        <taxon>Arthropoda</taxon>
        <taxon>Hexapoda</taxon>
        <taxon>Insecta</taxon>
        <taxon>Pterygota</taxon>
        <taxon>Neoptera</taxon>
        <taxon>Endopterygota</taxon>
        <taxon>Diptera</taxon>
        <taxon>Nematocera</taxon>
        <taxon>Culicoidea</taxon>
        <taxon>Culicidae</taxon>
        <taxon>Anophelinae</taxon>
        <taxon>Anopheles</taxon>
    </lineage>
</organism>
<proteinExistence type="predicted"/>
<keyword evidence="2" id="KW-1185">Reference proteome</keyword>
<evidence type="ECO:0000313" key="1">
    <source>
        <dbReference type="EnsemblMetazoa" id="ENSAATROPP012939"/>
    </source>
</evidence>